<feature type="non-terminal residue" evidence="1">
    <location>
        <position position="1"/>
    </location>
</feature>
<evidence type="ECO:0000313" key="2">
    <source>
        <dbReference type="Proteomes" id="UP000789706"/>
    </source>
</evidence>
<dbReference type="OrthoDB" id="2435283at2759"/>
<comment type="caution">
    <text evidence="1">The sequence shown here is derived from an EMBL/GenBank/DDBJ whole genome shotgun (WGS) entry which is preliminary data.</text>
</comment>
<dbReference type="Proteomes" id="UP000789706">
    <property type="component" value="Unassembled WGS sequence"/>
</dbReference>
<proteinExistence type="predicted"/>
<evidence type="ECO:0000313" key="1">
    <source>
        <dbReference type="EMBL" id="CAG8482625.1"/>
    </source>
</evidence>
<name>A0A9N8WFM2_9GLOM</name>
<dbReference type="EMBL" id="CAJVPK010000247">
    <property type="protein sequence ID" value="CAG8482625.1"/>
    <property type="molecule type" value="Genomic_DNA"/>
</dbReference>
<sequence>MTTYTNILIFNELDNFYDINENNNELTNDISKNIQALCFPNTIDVEEFLLVPEENIIYEVLEDDKIITELVNIFKNSDENN</sequence>
<gene>
    <name evidence="1" type="ORF">DEBURN_LOCUS3747</name>
</gene>
<accession>A0A9N8WFM2</accession>
<protein>
    <submittedName>
        <fullName evidence="1">2584_t:CDS:1</fullName>
    </submittedName>
</protein>
<dbReference type="AlphaFoldDB" id="A0A9N8WFM2"/>
<reference evidence="1" key="1">
    <citation type="submission" date="2021-06" db="EMBL/GenBank/DDBJ databases">
        <authorList>
            <person name="Kallberg Y."/>
            <person name="Tangrot J."/>
            <person name="Rosling A."/>
        </authorList>
    </citation>
    <scope>NUCLEOTIDE SEQUENCE</scope>
    <source>
        <strain evidence="1">AZ414A</strain>
    </source>
</reference>
<organism evidence="1 2">
    <name type="scientific">Diversispora eburnea</name>
    <dbReference type="NCBI Taxonomy" id="1213867"/>
    <lineage>
        <taxon>Eukaryota</taxon>
        <taxon>Fungi</taxon>
        <taxon>Fungi incertae sedis</taxon>
        <taxon>Mucoromycota</taxon>
        <taxon>Glomeromycotina</taxon>
        <taxon>Glomeromycetes</taxon>
        <taxon>Diversisporales</taxon>
        <taxon>Diversisporaceae</taxon>
        <taxon>Diversispora</taxon>
    </lineage>
</organism>
<keyword evidence="2" id="KW-1185">Reference proteome</keyword>